<reference evidence="1" key="1">
    <citation type="submission" date="2021-08" db="EMBL/GenBank/DDBJ databases">
        <title>The first chromosome-level gecko genome reveals the dynamic sex chromosomes of Neotropical dwarf geckos (Sphaerodactylidae: Sphaerodactylus).</title>
        <authorList>
            <person name="Pinto B.J."/>
            <person name="Keating S.E."/>
            <person name="Gamble T."/>
        </authorList>
    </citation>
    <scope>NUCLEOTIDE SEQUENCE</scope>
    <source>
        <strain evidence="1">TG3544</strain>
    </source>
</reference>
<sequence length="293" mass="33149">MWSLSCFFVSASTSQWISTILPHIISRMGKSEQVDINLFCLVAIDFYRHQIDEELDRRAFQSVFEMVATPESPYRRLLTCLQNVHKASPRSAEKGAKTISVPKMATESAGRRSLESVSPMYLGASSHILEGLETALIKVSETPECFRETDRTSEVANLRPELAHFIKGAFQEEKAAMREEMLNLFRSPLQWETPQHPSQCTSPGPAQPLRENKRASTGWETRAALKRPRLSPDLISRESSGPDREEGEFSSGKEELEDTEVPEQASSVWMQRITNICLNQWLHCTCEAEPMKS</sequence>
<evidence type="ECO:0000313" key="1">
    <source>
        <dbReference type="EMBL" id="KAH7987933.1"/>
    </source>
</evidence>
<dbReference type="EMBL" id="CM037623">
    <property type="protein sequence ID" value="KAH7987933.1"/>
    <property type="molecule type" value="Genomic_DNA"/>
</dbReference>
<evidence type="ECO:0000313" key="2">
    <source>
        <dbReference type="Proteomes" id="UP000827872"/>
    </source>
</evidence>
<protein>
    <submittedName>
        <fullName evidence="1">Uncharacterized protein</fullName>
    </submittedName>
</protein>
<gene>
    <name evidence="1" type="ORF">K3G42_001998</name>
</gene>
<organism evidence="1 2">
    <name type="scientific">Sphaerodactylus townsendi</name>
    <dbReference type="NCBI Taxonomy" id="933632"/>
    <lineage>
        <taxon>Eukaryota</taxon>
        <taxon>Metazoa</taxon>
        <taxon>Chordata</taxon>
        <taxon>Craniata</taxon>
        <taxon>Vertebrata</taxon>
        <taxon>Euteleostomi</taxon>
        <taxon>Lepidosauria</taxon>
        <taxon>Squamata</taxon>
        <taxon>Bifurcata</taxon>
        <taxon>Gekkota</taxon>
        <taxon>Sphaerodactylidae</taxon>
        <taxon>Sphaerodactylus</taxon>
    </lineage>
</organism>
<comment type="caution">
    <text evidence="1">The sequence shown here is derived from an EMBL/GenBank/DDBJ whole genome shotgun (WGS) entry which is preliminary data.</text>
</comment>
<keyword evidence="2" id="KW-1185">Reference proteome</keyword>
<name>A0ACB8E6R4_9SAUR</name>
<proteinExistence type="predicted"/>
<dbReference type="Proteomes" id="UP000827872">
    <property type="component" value="Linkage Group LG10"/>
</dbReference>
<accession>A0ACB8E6R4</accession>